<reference evidence="2 3" key="1">
    <citation type="submission" date="2019-06" db="EMBL/GenBank/DDBJ databases">
        <title>Genome sequencing of plant associated microbes to promote plant fitness in Sorghum bicolor and Oryza sativa.</title>
        <authorList>
            <person name="Coleman-Derr D."/>
        </authorList>
    </citation>
    <scope>NUCLEOTIDE SEQUENCE [LARGE SCALE GENOMIC DNA]</scope>
    <source>
        <strain evidence="2 3">KV-663</strain>
    </source>
</reference>
<feature type="region of interest" description="Disordered" evidence="1">
    <location>
        <begin position="1"/>
        <end position="35"/>
    </location>
</feature>
<proteinExistence type="predicted"/>
<protein>
    <recommendedName>
        <fullName evidence="4">3-hydroxyacyl-CoA dehydrogenase</fullName>
    </recommendedName>
</protein>
<accession>A0A543HVG1</accession>
<organism evidence="2 3">
    <name type="scientific">Humibacillus xanthopallidus</name>
    <dbReference type="NCBI Taxonomy" id="412689"/>
    <lineage>
        <taxon>Bacteria</taxon>
        <taxon>Bacillati</taxon>
        <taxon>Actinomycetota</taxon>
        <taxon>Actinomycetes</taxon>
        <taxon>Micrococcales</taxon>
        <taxon>Intrasporangiaceae</taxon>
        <taxon>Humibacillus</taxon>
    </lineage>
</organism>
<dbReference type="AlphaFoldDB" id="A0A543HVG1"/>
<feature type="compositionally biased region" description="Polar residues" evidence="1">
    <location>
        <begin position="1"/>
        <end position="15"/>
    </location>
</feature>
<keyword evidence="3" id="KW-1185">Reference proteome</keyword>
<gene>
    <name evidence="2" type="ORF">FBY41_2372</name>
</gene>
<evidence type="ECO:0008006" key="4">
    <source>
        <dbReference type="Google" id="ProtNLM"/>
    </source>
</evidence>
<dbReference type="Proteomes" id="UP000316747">
    <property type="component" value="Unassembled WGS sequence"/>
</dbReference>
<dbReference type="EMBL" id="VFPM01000002">
    <property type="protein sequence ID" value="TQM62341.1"/>
    <property type="molecule type" value="Genomic_DNA"/>
</dbReference>
<dbReference type="InterPro" id="IPR045596">
    <property type="entry name" value="DUF6459"/>
</dbReference>
<evidence type="ECO:0000313" key="3">
    <source>
        <dbReference type="Proteomes" id="UP000316747"/>
    </source>
</evidence>
<feature type="region of interest" description="Disordered" evidence="1">
    <location>
        <begin position="97"/>
        <end position="116"/>
    </location>
</feature>
<evidence type="ECO:0000313" key="2">
    <source>
        <dbReference type="EMBL" id="TQM62341.1"/>
    </source>
</evidence>
<dbReference type="RefSeq" id="WP_141844449.1">
    <property type="nucleotide sequence ID" value="NZ_VFPM01000002.1"/>
</dbReference>
<name>A0A543HVG1_9MICO</name>
<dbReference type="OrthoDB" id="3266345at2"/>
<dbReference type="Pfam" id="PF20060">
    <property type="entry name" value="DUF6459"/>
    <property type="match status" value="1"/>
</dbReference>
<sequence>MTPLATTPGTVSGRTPGTAPGAPSCTTPSGADDAVADRAPAAAPGAGAGRAQVGRIVAGFVVRPIPATAPEIISADEAWYGQEPYSQDALALDFQSQSDEDDFGPQPTRSALLPDPAPLVPRLAQTVIEVVSGQRPAPQLIRHTAPSVYSVLARQAMVAGRRRTPGAQRSPLVRRVRLCEPADGVVEACAVVVAHGRVRALAMRLEGLDGRWVVTALTIG</sequence>
<comment type="caution">
    <text evidence="2">The sequence shown here is derived from an EMBL/GenBank/DDBJ whole genome shotgun (WGS) entry which is preliminary data.</text>
</comment>
<evidence type="ECO:0000256" key="1">
    <source>
        <dbReference type="SAM" id="MobiDB-lite"/>
    </source>
</evidence>